<sequence length="98" mass="10573">MTSTNFRPLHDRVVVRRVESEAKTKGGIIIPDTAKEKPQEGEIVAIGSGARDEAGKIVALDVKVGDRVLFGKWSGTEVKLNGEDLLIMKEADIMGIIG</sequence>
<keyword evidence="3" id="KW-0963">Cytoplasm</keyword>
<dbReference type="SUPFAM" id="SSF50129">
    <property type="entry name" value="GroES-like"/>
    <property type="match status" value="1"/>
</dbReference>
<dbReference type="NCBIfam" id="NF001527">
    <property type="entry name" value="PRK00364.1-2"/>
    <property type="match status" value="1"/>
</dbReference>
<dbReference type="PRINTS" id="PR00297">
    <property type="entry name" value="CHAPERONIN10"/>
</dbReference>
<dbReference type="InterPro" id="IPR037124">
    <property type="entry name" value="Chaperonin_GroES_sf"/>
</dbReference>
<proteinExistence type="inferred from homology"/>
<comment type="function">
    <text evidence="3 4">Together with the chaperonin GroEL, plays an essential role in assisting protein folding. The GroEL-GroES system forms a nano-cage that allows encapsulation of the non-native substrate proteins and provides a physical environment optimized to promote and accelerate protein folding. GroES binds to the apical surface of the GroEL ring, thereby capping the opening of the GroEL channel.</text>
</comment>
<evidence type="ECO:0000313" key="6">
    <source>
        <dbReference type="Proteomes" id="UP000052068"/>
    </source>
</evidence>
<dbReference type="Proteomes" id="UP000052068">
    <property type="component" value="Unassembled WGS sequence"/>
</dbReference>
<gene>
    <name evidence="3" type="primary">groES</name>
    <name evidence="3" type="synonym">groS</name>
    <name evidence="5" type="ORF">RS75_20875</name>
</gene>
<comment type="similarity">
    <text evidence="1 3 4">Belongs to the GroES chaperonin family.</text>
</comment>
<organism evidence="5 6">
    <name type="scientific">Rhizobium nepotum 39/7</name>
    <dbReference type="NCBI Taxonomy" id="1368418"/>
    <lineage>
        <taxon>Bacteria</taxon>
        <taxon>Pseudomonadati</taxon>
        <taxon>Pseudomonadota</taxon>
        <taxon>Alphaproteobacteria</taxon>
        <taxon>Hyphomicrobiales</taxon>
        <taxon>Rhizobiaceae</taxon>
        <taxon>Rhizobium/Agrobacterium group</taxon>
        <taxon>Rhizobium</taxon>
    </lineage>
</organism>
<dbReference type="SMART" id="SM00883">
    <property type="entry name" value="Cpn10"/>
    <property type="match status" value="1"/>
</dbReference>
<dbReference type="CDD" id="cd00320">
    <property type="entry name" value="cpn10"/>
    <property type="match status" value="1"/>
</dbReference>
<protein>
    <recommendedName>
        <fullName evidence="3">Co-chaperonin GroES</fullName>
    </recommendedName>
    <alternativeName>
        <fullName evidence="3">10 kDa chaperonin</fullName>
    </alternativeName>
    <alternativeName>
        <fullName evidence="3">Chaperonin-10</fullName>
        <shortName evidence="3">Cpn10</shortName>
    </alternativeName>
</protein>
<dbReference type="HAMAP" id="MF_00580">
    <property type="entry name" value="CH10"/>
    <property type="match status" value="1"/>
</dbReference>
<comment type="caution">
    <text evidence="5">The sequence shown here is derived from an EMBL/GenBank/DDBJ whole genome shotgun (WGS) entry which is preliminary data.</text>
</comment>
<dbReference type="NCBIfam" id="NF001529">
    <property type="entry name" value="PRK00364.1-5"/>
    <property type="match status" value="1"/>
</dbReference>
<dbReference type="NCBIfam" id="NF001534">
    <property type="entry name" value="PRK00364.2-5"/>
    <property type="match status" value="1"/>
</dbReference>
<dbReference type="InterPro" id="IPR020818">
    <property type="entry name" value="Chaperonin_GroES"/>
</dbReference>
<comment type="subunit">
    <text evidence="3">Heptamer of 7 subunits arranged in a ring. Interacts with the chaperonin GroEL.</text>
</comment>
<dbReference type="NCBIfam" id="NF001533">
    <property type="entry name" value="PRK00364.2-4"/>
    <property type="match status" value="1"/>
</dbReference>
<dbReference type="InterPro" id="IPR018369">
    <property type="entry name" value="Chaprnonin_Cpn10_CS"/>
</dbReference>
<name>A0ABR5CLV2_9HYPH</name>
<evidence type="ECO:0000256" key="4">
    <source>
        <dbReference type="RuleBase" id="RU000535"/>
    </source>
</evidence>
<dbReference type="PROSITE" id="PS00681">
    <property type="entry name" value="CHAPERONINS_CPN10"/>
    <property type="match status" value="1"/>
</dbReference>
<dbReference type="NCBIfam" id="NF001531">
    <property type="entry name" value="PRK00364.2-2"/>
    <property type="match status" value="1"/>
</dbReference>
<reference evidence="5 6" key="1">
    <citation type="submission" date="2015-03" db="EMBL/GenBank/DDBJ databases">
        <title>Draft Genome Sequences of Agrobacterium nepotum Strain 39/7T (= CFBP 7436T = LMG 26435T) and Agrobacterium sp. Strain KFB 330 (= CFBP 8308 = LMG 28674).</title>
        <authorList>
            <person name="Kuzmanovic N."/>
            <person name="Pulawska J."/>
            <person name="Obradovic A."/>
        </authorList>
    </citation>
    <scope>NUCLEOTIDE SEQUENCE [LARGE SCALE GENOMIC DNA]</scope>
    <source>
        <strain evidence="5 6">39/7</strain>
    </source>
</reference>
<comment type="subcellular location">
    <subcellularLocation>
        <location evidence="3">Cytoplasm</location>
    </subcellularLocation>
</comment>
<dbReference type="Gene3D" id="2.30.33.40">
    <property type="entry name" value="GroES chaperonin"/>
    <property type="match status" value="1"/>
</dbReference>
<evidence type="ECO:0000313" key="5">
    <source>
        <dbReference type="EMBL" id="KJF65847.1"/>
    </source>
</evidence>
<keyword evidence="2 3" id="KW-0143">Chaperone</keyword>
<dbReference type="EMBL" id="JWJH01000022">
    <property type="protein sequence ID" value="KJF65847.1"/>
    <property type="molecule type" value="Genomic_DNA"/>
</dbReference>
<evidence type="ECO:0000256" key="1">
    <source>
        <dbReference type="ARBA" id="ARBA00006975"/>
    </source>
</evidence>
<evidence type="ECO:0000256" key="2">
    <source>
        <dbReference type="ARBA" id="ARBA00023186"/>
    </source>
</evidence>
<dbReference type="PANTHER" id="PTHR10772:SF58">
    <property type="entry name" value="CO-CHAPERONIN GROES"/>
    <property type="match status" value="1"/>
</dbReference>
<dbReference type="PANTHER" id="PTHR10772">
    <property type="entry name" value="10 KDA HEAT SHOCK PROTEIN"/>
    <property type="match status" value="1"/>
</dbReference>
<evidence type="ECO:0000256" key="3">
    <source>
        <dbReference type="HAMAP-Rule" id="MF_00580"/>
    </source>
</evidence>
<accession>A0ABR5CLV2</accession>
<dbReference type="InterPro" id="IPR011032">
    <property type="entry name" value="GroES-like_sf"/>
</dbReference>
<dbReference type="Pfam" id="PF00166">
    <property type="entry name" value="Cpn10"/>
    <property type="match status" value="1"/>
</dbReference>
<dbReference type="RefSeq" id="WP_045024055.1">
    <property type="nucleotide sequence ID" value="NZ_JWJH01000022.1"/>
</dbReference>
<keyword evidence="6" id="KW-1185">Reference proteome</keyword>